<feature type="chain" id="PRO_5032366483" evidence="2">
    <location>
        <begin position="19"/>
        <end position="1096"/>
    </location>
</feature>
<dbReference type="AlphaFoldDB" id="A0A852VJH6"/>
<proteinExistence type="predicted"/>
<evidence type="ECO:0000259" key="4">
    <source>
        <dbReference type="Pfam" id="PF12969"/>
    </source>
</evidence>
<evidence type="ECO:0000313" key="6">
    <source>
        <dbReference type="Proteomes" id="UP000564385"/>
    </source>
</evidence>
<evidence type="ECO:0000256" key="2">
    <source>
        <dbReference type="SAM" id="SignalP"/>
    </source>
</evidence>
<feature type="domain" description="Transglutaminase-like" evidence="3">
    <location>
        <begin position="301"/>
        <end position="371"/>
    </location>
</feature>
<dbReference type="Gene3D" id="1.25.40.10">
    <property type="entry name" value="Tetratricopeptide repeat domain"/>
    <property type="match status" value="2"/>
</dbReference>
<evidence type="ECO:0000313" key="5">
    <source>
        <dbReference type="EMBL" id="NYF91331.1"/>
    </source>
</evidence>
<dbReference type="PROSITE" id="PS50005">
    <property type="entry name" value="TPR"/>
    <property type="match status" value="1"/>
</dbReference>
<comment type="caution">
    <text evidence="5">The sequence shown here is derived from an EMBL/GenBank/DDBJ whole genome shotgun (WGS) entry which is preliminary data.</text>
</comment>
<dbReference type="Proteomes" id="UP000564385">
    <property type="component" value="Unassembled WGS sequence"/>
</dbReference>
<evidence type="ECO:0000256" key="1">
    <source>
        <dbReference type="PROSITE-ProRule" id="PRU00339"/>
    </source>
</evidence>
<evidence type="ECO:0000259" key="3">
    <source>
        <dbReference type="Pfam" id="PF01841"/>
    </source>
</evidence>
<dbReference type="SUPFAM" id="SSF48452">
    <property type="entry name" value="TPR-like"/>
    <property type="match status" value="1"/>
</dbReference>
<dbReference type="Gene3D" id="2.60.40.3140">
    <property type="match status" value="1"/>
</dbReference>
<dbReference type="InterPro" id="IPR019734">
    <property type="entry name" value="TPR_rpt"/>
</dbReference>
<name>A0A852VJH6_9BACT</name>
<feature type="domain" description="DUF3857" evidence="4">
    <location>
        <begin position="80"/>
        <end position="235"/>
    </location>
</feature>
<dbReference type="Pfam" id="PF14559">
    <property type="entry name" value="TPR_19"/>
    <property type="match status" value="1"/>
</dbReference>
<protein>
    <submittedName>
        <fullName evidence="5">Tetratricopeptide (TPR) repeat protein</fullName>
    </submittedName>
</protein>
<keyword evidence="1" id="KW-0802">TPR repeat</keyword>
<feature type="repeat" description="TPR" evidence="1">
    <location>
        <begin position="715"/>
        <end position="748"/>
    </location>
</feature>
<gene>
    <name evidence="5" type="ORF">HDF08_003433</name>
</gene>
<dbReference type="InterPro" id="IPR024618">
    <property type="entry name" value="DUF3857"/>
</dbReference>
<dbReference type="InterPro" id="IPR038765">
    <property type="entry name" value="Papain-like_cys_pep_sf"/>
</dbReference>
<dbReference type="Gene3D" id="3.10.620.30">
    <property type="match status" value="1"/>
</dbReference>
<dbReference type="Pfam" id="PF01841">
    <property type="entry name" value="Transglut_core"/>
    <property type="match status" value="1"/>
</dbReference>
<reference evidence="5 6" key="1">
    <citation type="submission" date="2020-07" db="EMBL/GenBank/DDBJ databases">
        <title>Genomic Encyclopedia of Type Strains, Phase IV (KMG-V): Genome sequencing to study the core and pangenomes of soil and plant-associated prokaryotes.</title>
        <authorList>
            <person name="Whitman W."/>
        </authorList>
    </citation>
    <scope>NUCLEOTIDE SEQUENCE [LARGE SCALE GENOMIC DNA]</scope>
    <source>
        <strain evidence="5 6">M8UP22</strain>
    </source>
</reference>
<dbReference type="InterPro" id="IPR011990">
    <property type="entry name" value="TPR-like_helical_dom_sf"/>
</dbReference>
<organism evidence="5 6">
    <name type="scientific">Tunturiibacter lichenicola</name>
    <dbReference type="NCBI Taxonomy" id="2051959"/>
    <lineage>
        <taxon>Bacteria</taxon>
        <taxon>Pseudomonadati</taxon>
        <taxon>Acidobacteriota</taxon>
        <taxon>Terriglobia</taxon>
        <taxon>Terriglobales</taxon>
        <taxon>Acidobacteriaceae</taxon>
        <taxon>Tunturiibacter</taxon>
    </lineage>
</organism>
<dbReference type="EMBL" id="JACCCU010000002">
    <property type="protein sequence ID" value="NYF91331.1"/>
    <property type="molecule type" value="Genomic_DNA"/>
</dbReference>
<dbReference type="SUPFAM" id="SSF54001">
    <property type="entry name" value="Cysteine proteinases"/>
    <property type="match status" value="1"/>
</dbReference>
<keyword evidence="2" id="KW-0732">Signal</keyword>
<dbReference type="Pfam" id="PF12969">
    <property type="entry name" value="DUF3857"/>
    <property type="match status" value="1"/>
</dbReference>
<dbReference type="InterPro" id="IPR002931">
    <property type="entry name" value="Transglutaminase-like"/>
</dbReference>
<feature type="signal peptide" evidence="2">
    <location>
        <begin position="1"/>
        <end position="18"/>
    </location>
</feature>
<accession>A0A852VJH6</accession>
<sequence length="1096" mass="120349">MKATLFRCAPLLVLSAFAFGQSPTPPEHIPVKNLPLSAPASSAKGAASSPDYSGEPGIIQHMDRVYQVEADGTGWRLLTTSAQVLTEGAVKQFGVLSIAFASSSESVEIVYARVKRPDGTVVETPVSGAMEQPDPVTQAAPFYSDLKQKQLPIRSLSVGDTLEWQAKIVRTKAEAPGHFWGQETFFEDAVILSQSVELRVPKDAFVNVWSPTLKPTETTAGGYRVLRWENSQLKPTVGKEADAAKEAKSKVVWTPELELEATQGKLPMIEWTNFKSWEDVGGWYRGLEKDRTVPDEEIKAKVAELTAGKTTEEEKVRAVYGYVATQIRYIGVAFSVGRYQPHRAEDVMQNRYGDCKDKHTLLASMLEALGLHPDAVLIGAGIRFNEAVPSPAAFNHLITMVPIDGKDVWLDATAEVAPYKMLMYSIRDKQALVIPSTGVAQVERTPEKPPFASYQAMHAEGSLDKDGTSNSRLSITFRGDDELLMRSVLRQLSPAQYDQVVQQMSQNIGYQGTTSHSEVSKPDDTAEPLKISYDYKREKGGDWDNYRILPQIAPVLLTRPDDKTPPVRAILLGVPRTETSTAEMKLPQGWGVELPEAVHQRSAYATYDQTYRFEKGTLYTERRIEVLQDKVPVSDWKNYKKWADAVDLGNEQYVQLTGMSKVAEGAGLTGSPTATVNNAEAQKLIQDAWKAVQQRDFSTAQTKLDSAKNLNERQIGLWTTYGYLAFSQGEMSKAIEDYQTELKAHPEQYAAYGMLGQLQRNMGRRKDAMETLKSWSAAQGDNPTPVVALVGMLLEDKNATEAVLVAESAVAKLPEDKKKDASLQLALGKAQIMAGEKEQGRATLLGLMQSTEDPLMMNNSAYELADAGLELPAAETATRTALGKMEEESKTWTLDENPQMLAAKSQLIAATWDTMGWILYREGRLPEAVSYIQASWRSNQNAEEGEHLAQLLEKTGDKSAALTAYELAGATIPDYDAMGVKKAPGEKKIELGKRSEALRKAGVKPGPHDAHTLQELRTIPLGAAKGMSGTMEYRLLLSQGKVVRAEAMGSKAMEGGEEWVKTLAVAGFWPAGSQAQLVKTGFLNCHANVCEVVMEP</sequence>